<keyword evidence="3" id="KW-1185">Reference proteome</keyword>
<dbReference type="EMBL" id="JACJVN010000081">
    <property type="protein sequence ID" value="MBB6679372.1"/>
    <property type="molecule type" value="Genomic_DNA"/>
</dbReference>
<evidence type="ECO:0000313" key="2">
    <source>
        <dbReference type="EMBL" id="MBB6679372.1"/>
    </source>
</evidence>
<comment type="caution">
    <text evidence="2">The sequence shown here is derived from an EMBL/GenBank/DDBJ whole genome shotgun (WGS) entry which is preliminary data.</text>
</comment>
<sequence length="135" mass="15376">MKRRSGARVSRIIYFYLAVIFALCLAVQVFLAGYAIFVDPVKWDYHTTFVKIFEYVPIFMLIVSFLGRLPASMRWLSFSLFLLIMLMYATASLTSQAPIAGAFHPVAALLIFWLSIAITRKAWRLAYQPAGVQEV</sequence>
<evidence type="ECO:0000313" key="3">
    <source>
        <dbReference type="Proteomes" id="UP000574133"/>
    </source>
</evidence>
<keyword evidence="1" id="KW-0812">Transmembrane</keyword>
<organism evidence="2 3">
    <name type="scientific">Cohnella lubricantis</name>
    <dbReference type="NCBI Taxonomy" id="2163172"/>
    <lineage>
        <taxon>Bacteria</taxon>
        <taxon>Bacillati</taxon>
        <taxon>Bacillota</taxon>
        <taxon>Bacilli</taxon>
        <taxon>Bacillales</taxon>
        <taxon>Paenibacillaceae</taxon>
        <taxon>Cohnella</taxon>
    </lineage>
</organism>
<reference evidence="2 3" key="1">
    <citation type="submission" date="2020-08" db="EMBL/GenBank/DDBJ databases">
        <title>Cohnella phylogeny.</title>
        <authorList>
            <person name="Dunlap C."/>
        </authorList>
    </citation>
    <scope>NUCLEOTIDE SEQUENCE [LARGE SCALE GENOMIC DNA]</scope>
    <source>
        <strain evidence="2 3">DSM 103658</strain>
    </source>
</reference>
<keyword evidence="1" id="KW-0472">Membrane</keyword>
<dbReference type="AlphaFoldDB" id="A0A841TEB8"/>
<name>A0A841TEB8_9BACL</name>
<feature type="transmembrane region" description="Helical" evidence="1">
    <location>
        <begin position="12"/>
        <end position="37"/>
    </location>
</feature>
<feature type="transmembrane region" description="Helical" evidence="1">
    <location>
        <begin position="49"/>
        <end position="68"/>
    </location>
</feature>
<dbReference type="InterPro" id="IPR046192">
    <property type="entry name" value="DUF6220"/>
</dbReference>
<proteinExistence type="predicted"/>
<dbReference type="Pfam" id="PF19728">
    <property type="entry name" value="DUF6220"/>
    <property type="match status" value="1"/>
</dbReference>
<gene>
    <name evidence="2" type="ORF">H4Q31_18980</name>
</gene>
<feature type="transmembrane region" description="Helical" evidence="1">
    <location>
        <begin position="99"/>
        <end position="118"/>
    </location>
</feature>
<dbReference type="Proteomes" id="UP000574133">
    <property type="component" value="Unassembled WGS sequence"/>
</dbReference>
<accession>A0A841TEB8</accession>
<keyword evidence="1" id="KW-1133">Transmembrane helix</keyword>
<protein>
    <submittedName>
        <fullName evidence="2">Uncharacterized protein</fullName>
    </submittedName>
</protein>
<evidence type="ECO:0000256" key="1">
    <source>
        <dbReference type="SAM" id="Phobius"/>
    </source>
</evidence>
<feature type="transmembrane region" description="Helical" evidence="1">
    <location>
        <begin position="75"/>
        <end position="93"/>
    </location>
</feature>